<evidence type="ECO:0000256" key="5">
    <source>
        <dbReference type="PIRNR" id="PIRNR009376"/>
    </source>
</evidence>
<dbReference type="InterPro" id="IPR001736">
    <property type="entry name" value="PLipase_D/transphosphatidylase"/>
</dbReference>
<dbReference type="GO" id="GO:0009395">
    <property type="term" value="P:phospholipid catabolic process"/>
    <property type="evidence" value="ECO:0007669"/>
    <property type="project" value="TreeGrafter"/>
</dbReference>
<feature type="domain" description="PLD phosphodiesterase" evidence="7">
    <location>
        <begin position="650"/>
        <end position="677"/>
    </location>
</feature>
<keyword evidence="3 5" id="KW-0442">Lipid degradation</keyword>
<dbReference type="VEuPathDB" id="FungiDB:SAPIO_CDS6917"/>
<evidence type="ECO:0000256" key="6">
    <source>
        <dbReference type="SAM" id="MobiDB-lite"/>
    </source>
</evidence>
<protein>
    <recommendedName>
        <fullName evidence="5">Phospholipase</fullName>
        <ecNumber evidence="5">3.1.4.4</ecNumber>
    </recommendedName>
</protein>
<keyword evidence="2 5" id="KW-0378">Hydrolase</keyword>
<dbReference type="KEGG" id="sapo:SAPIO_CDS6917"/>
<dbReference type="Pfam" id="PF00614">
    <property type="entry name" value="PLDc"/>
    <property type="match status" value="1"/>
</dbReference>
<dbReference type="CDD" id="cd09141">
    <property type="entry name" value="PLDc_vPLD1_2_yPLD_like_2"/>
    <property type="match status" value="1"/>
</dbReference>
<reference evidence="8 9" key="1">
    <citation type="journal article" date="2014" name="Genome Announc.">
        <title>Draft genome sequence of the pathogenic fungus Scedosporium apiospermum.</title>
        <authorList>
            <person name="Vandeputte P."/>
            <person name="Ghamrawi S."/>
            <person name="Rechenmann M."/>
            <person name="Iltis A."/>
            <person name="Giraud S."/>
            <person name="Fleury M."/>
            <person name="Thornton C."/>
            <person name="Delhaes L."/>
            <person name="Meyer W."/>
            <person name="Papon N."/>
            <person name="Bouchara J.P."/>
        </authorList>
    </citation>
    <scope>NUCLEOTIDE SEQUENCE [LARGE SCALE GENOMIC DNA]</scope>
    <source>
        <strain evidence="8 9">IHEM 14462</strain>
    </source>
</reference>
<evidence type="ECO:0000256" key="1">
    <source>
        <dbReference type="ARBA" id="ARBA00022737"/>
    </source>
</evidence>
<dbReference type="RefSeq" id="XP_016641526.1">
    <property type="nucleotide sequence ID" value="XM_016788889.1"/>
</dbReference>
<dbReference type="Proteomes" id="UP000028545">
    <property type="component" value="Unassembled WGS sequence"/>
</dbReference>
<dbReference type="PROSITE" id="PS50035">
    <property type="entry name" value="PLD"/>
    <property type="match status" value="2"/>
</dbReference>
<dbReference type="GO" id="GO:0035556">
    <property type="term" value="P:intracellular signal transduction"/>
    <property type="evidence" value="ECO:0007669"/>
    <property type="project" value="InterPro"/>
</dbReference>
<name>A0A084G315_PSEDA</name>
<dbReference type="AlphaFoldDB" id="A0A084G315"/>
<dbReference type="PANTHER" id="PTHR18896">
    <property type="entry name" value="PHOSPHOLIPASE D"/>
    <property type="match status" value="1"/>
</dbReference>
<evidence type="ECO:0000313" key="9">
    <source>
        <dbReference type="Proteomes" id="UP000028545"/>
    </source>
</evidence>
<evidence type="ECO:0000256" key="3">
    <source>
        <dbReference type="ARBA" id="ARBA00022963"/>
    </source>
</evidence>
<proteinExistence type="inferred from homology"/>
<dbReference type="Pfam" id="PF13091">
    <property type="entry name" value="PLDc_2"/>
    <property type="match status" value="1"/>
</dbReference>
<dbReference type="Gene3D" id="3.30.870.10">
    <property type="entry name" value="Endonuclease Chain A"/>
    <property type="match status" value="3"/>
</dbReference>
<organism evidence="8 9">
    <name type="scientific">Pseudallescheria apiosperma</name>
    <name type="common">Scedosporium apiospermum</name>
    <dbReference type="NCBI Taxonomy" id="563466"/>
    <lineage>
        <taxon>Eukaryota</taxon>
        <taxon>Fungi</taxon>
        <taxon>Dikarya</taxon>
        <taxon>Ascomycota</taxon>
        <taxon>Pezizomycotina</taxon>
        <taxon>Sordariomycetes</taxon>
        <taxon>Hypocreomycetidae</taxon>
        <taxon>Microascales</taxon>
        <taxon>Microascaceae</taxon>
        <taxon>Scedosporium</taxon>
    </lineage>
</organism>
<dbReference type="GeneID" id="27725989"/>
<dbReference type="InterPro" id="IPR025202">
    <property type="entry name" value="PLD-like_dom"/>
</dbReference>
<accession>A0A084G315</accession>
<evidence type="ECO:0000256" key="4">
    <source>
        <dbReference type="ARBA" id="ARBA00023098"/>
    </source>
</evidence>
<dbReference type="GO" id="GO:0006654">
    <property type="term" value="P:phosphatidic acid biosynthetic process"/>
    <property type="evidence" value="ECO:0007669"/>
    <property type="project" value="InterPro"/>
</dbReference>
<feature type="compositionally biased region" description="Basic and acidic residues" evidence="6">
    <location>
        <begin position="580"/>
        <end position="601"/>
    </location>
</feature>
<dbReference type="InterPro" id="IPR016555">
    <property type="entry name" value="PLipase_D_euk"/>
</dbReference>
<dbReference type="CDD" id="cd09138">
    <property type="entry name" value="PLDc_vPLD1_2_yPLD_like_1"/>
    <property type="match status" value="1"/>
</dbReference>
<evidence type="ECO:0000313" key="8">
    <source>
        <dbReference type="EMBL" id="KEZ41727.1"/>
    </source>
</evidence>
<dbReference type="InterPro" id="IPR015679">
    <property type="entry name" value="PLipase_D_fam"/>
</dbReference>
<evidence type="ECO:0000256" key="2">
    <source>
        <dbReference type="ARBA" id="ARBA00022801"/>
    </source>
</evidence>
<evidence type="ECO:0000259" key="7">
    <source>
        <dbReference type="PROSITE" id="PS50035"/>
    </source>
</evidence>
<keyword evidence="9" id="KW-1185">Reference proteome</keyword>
<dbReference type="OMA" id="EWRLDQI"/>
<feature type="region of interest" description="Disordered" evidence="6">
    <location>
        <begin position="548"/>
        <end position="626"/>
    </location>
</feature>
<keyword evidence="1" id="KW-0677">Repeat</keyword>
<dbReference type="GO" id="GO:0004630">
    <property type="term" value="F:phospholipase D activity"/>
    <property type="evidence" value="ECO:0007669"/>
    <property type="project" value="UniProtKB-UniRule"/>
</dbReference>
<dbReference type="PIRSF" id="PIRSF009376">
    <property type="entry name" value="Phospholipase_D_euk"/>
    <property type="match status" value="1"/>
</dbReference>
<dbReference type="OrthoDB" id="14911at2759"/>
<dbReference type="PANTHER" id="PTHR18896:SF128">
    <property type="entry name" value="PHOSPHOLIPASE"/>
    <property type="match status" value="1"/>
</dbReference>
<comment type="catalytic activity">
    <reaction evidence="5">
        <text>a 1,2-diacyl-sn-glycero-3-phosphocholine + H2O = a 1,2-diacyl-sn-glycero-3-phosphate + choline + H(+)</text>
        <dbReference type="Rhea" id="RHEA:14445"/>
        <dbReference type="ChEBI" id="CHEBI:15354"/>
        <dbReference type="ChEBI" id="CHEBI:15377"/>
        <dbReference type="ChEBI" id="CHEBI:15378"/>
        <dbReference type="ChEBI" id="CHEBI:57643"/>
        <dbReference type="ChEBI" id="CHEBI:58608"/>
        <dbReference type="EC" id="3.1.4.4"/>
    </reaction>
</comment>
<comment type="similarity">
    <text evidence="5">Belongs to the phospholipase D family.</text>
</comment>
<dbReference type="HOGENOM" id="CLU_000690_2_2_1"/>
<dbReference type="SUPFAM" id="SSF56024">
    <property type="entry name" value="Phospholipase D/nuclease"/>
    <property type="match status" value="2"/>
</dbReference>
<feature type="compositionally biased region" description="Basic and acidic residues" evidence="6">
    <location>
        <begin position="548"/>
        <end position="566"/>
    </location>
</feature>
<sequence>MTETAKPDGIFSRLRTTGLELREKLNHESLHDAKVALIHRKHEIGKFGNLFNANHRHDEEHEKATDEKRTRMSQANRYESYFPERDGNIVKWYVDGRDYFWAVSEALDKAKELIYIADWWLSPEFFLRRPPQANQEWRLDNVLKRKAEQGVKIYVIVYREVEAALACNSLHTKHALTELCPKGSPGYGNIRVMRHPDHNVFENVADMTFYWAHHEKFIIVDYELAFIGGLDLCFGRWDLHQHPLADLHPDGVANSIWPGQDFNNNRVMDFKNVADWKENELSKAEHGRMPWHDVSMGVIGPCVYDIAEHFILRWNCIKRDKYKHDDRYDWLELRGRQEDEDLVGVQRPKHPVGEYILHPITPLETKNLDKRGTVHAQIVRSSADWSSGILTERSIQNAYSDIIRKAQHYVYIENQFFITATGDKQAPVHNTIGAAIVDAVLRAHEERRKFRIVILIPAIPGFAGDLRDDAATGTRAIMHYQYRSICRGEESIFAKIRAAGVEPEKYIFFFNLRSYDRLARTAAIVDIEKETGIKYQEVQRGHAEELMGEAIHQREGESDRRREGSPSRRHQRKAAAAAEAEEKKEGGQAVAARDKFEEALAKRRKNETRKISPSVAHHAMSGTGGGETLLVEPWDENAEEGVEVMNWIQEELYIHSKLLIADDRIVICGSSNLNDRSQLGNHDSELSIVIEDTNLIDSTMDGKSYRAGWHAATLRRYLWREHMGLLPPQALDASKDVNARPPGEAWGNDPWDRDDSYSFVEDPLSDELWKEWTEQATTNTEVFRHLFHADPDDHVKKFDDYDRYMAPRGVKPGHIFDQFLPVQDIKEKLAKIRGHLVWMPLKFLEETEMAEKGLQVNQFTESVYT</sequence>
<comment type="caution">
    <text evidence="8">The sequence shown here is derived from an EMBL/GenBank/DDBJ whole genome shotgun (WGS) entry which is preliminary data.</text>
</comment>
<feature type="domain" description="PLD phosphodiesterase" evidence="7">
    <location>
        <begin position="209"/>
        <end position="236"/>
    </location>
</feature>
<dbReference type="EMBL" id="JOWA01000108">
    <property type="protein sequence ID" value="KEZ41727.1"/>
    <property type="molecule type" value="Genomic_DNA"/>
</dbReference>
<gene>
    <name evidence="8" type="ORF">SAPIO_CDS6917</name>
</gene>
<keyword evidence="4" id="KW-0443">Lipid metabolism</keyword>
<dbReference type="EC" id="3.1.4.4" evidence="5"/>
<dbReference type="SMART" id="SM00155">
    <property type="entry name" value="PLDc"/>
    <property type="match status" value="2"/>
</dbReference>